<dbReference type="EMBL" id="JACAZI010000005">
    <property type="protein sequence ID" value="KAF7360255.1"/>
    <property type="molecule type" value="Genomic_DNA"/>
</dbReference>
<reference evidence="1" key="1">
    <citation type="submission" date="2020-05" db="EMBL/GenBank/DDBJ databases">
        <title>Mycena genomes resolve the evolution of fungal bioluminescence.</title>
        <authorList>
            <person name="Tsai I.J."/>
        </authorList>
    </citation>
    <scope>NUCLEOTIDE SEQUENCE</scope>
    <source>
        <strain evidence="1">CCC161011</strain>
    </source>
</reference>
<proteinExistence type="predicted"/>
<accession>A0A8H6YFJ9</accession>
<dbReference type="Proteomes" id="UP000620124">
    <property type="component" value="Unassembled WGS sequence"/>
</dbReference>
<dbReference type="OrthoDB" id="3000305at2759"/>
<dbReference type="Gene3D" id="3.80.10.10">
    <property type="entry name" value="Ribonuclease Inhibitor"/>
    <property type="match status" value="1"/>
</dbReference>
<organism evidence="1 2">
    <name type="scientific">Mycena venus</name>
    <dbReference type="NCBI Taxonomy" id="2733690"/>
    <lineage>
        <taxon>Eukaryota</taxon>
        <taxon>Fungi</taxon>
        <taxon>Dikarya</taxon>
        <taxon>Basidiomycota</taxon>
        <taxon>Agaricomycotina</taxon>
        <taxon>Agaricomycetes</taxon>
        <taxon>Agaricomycetidae</taxon>
        <taxon>Agaricales</taxon>
        <taxon>Marasmiineae</taxon>
        <taxon>Mycenaceae</taxon>
        <taxon>Mycena</taxon>
    </lineage>
</organism>
<evidence type="ECO:0000313" key="1">
    <source>
        <dbReference type="EMBL" id="KAF7360255.1"/>
    </source>
</evidence>
<sequence>MESPFIHLFNTNYVPSDKEIEFIQADLVSRSEELTRIEERILELSAQRNKIQAYIDSHRALISHPRRLPSDIVREIFVACLPTDRNAVMTAQEAPMLLCRICSAWRTIALSTARLWASLHVPFGYILGNLPRTQAVIEWLQRSAACPISLSVTYLGPWGGESSTEASALLKTLADLSTRWRCVEFTHLCTEIVRELAEIGAPALESLKFTGNLSLLRGLDIFKLPSLRAVALHSQAQDAVQFDEFVLEMPLVWDQLTHLTLRCDAGHRGFSFNKVIVILEQCTHLVSFQATLWETRTEFDSFSGSMLLPFLESLVLTAGSLTPHSLTHLIEHVSMPLLRRFQVAGLPVGGSDPVSLIPLGAGSPLLRDLGNVHLPFLTAGSIRDTFCSLSSLTRLVVSDRSLDYWDGWDTYNTGENTSGLHSFHTTHLLDLLTPVQDLQAAFCPLLQELVVNYCSGLEKSTLDAFIQGRIESAQGFRRLEFQNPGDPKIVSEAQSQSYLSQGVDISIVYNDPWATPFKPDSPWTGLLQENQ</sequence>
<name>A0A8H6YFJ9_9AGAR</name>
<dbReference type="AlphaFoldDB" id="A0A8H6YFJ9"/>
<gene>
    <name evidence="1" type="ORF">MVEN_00754500</name>
</gene>
<dbReference type="InterPro" id="IPR032675">
    <property type="entry name" value="LRR_dom_sf"/>
</dbReference>
<comment type="caution">
    <text evidence="1">The sequence shown here is derived from an EMBL/GenBank/DDBJ whole genome shotgun (WGS) entry which is preliminary data.</text>
</comment>
<keyword evidence="2" id="KW-1185">Reference proteome</keyword>
<evidence type="ECO:0000313" key="2">
    <source>
        <dbReference type="Proteomes" id="UP000620124"/>
    </source>
</evidence>
<evidence type="ECO:0008006" key="3">
    <source>
        <dbReference type="Google" id="ProtNLM"/>
    </source>
</evidence>
<dbReference type="SUPFAM" id="SSF52047">
    <property type="entry name" value="RNI-like"/>
    <property type="match status" value="1"/>
</dbReference>
<protein>
    <recommendedName>
        <fullName evidence="3">F-box domain-containing protein</fullName>
    </recommendedName>
</protein>